<dbReference type="SMART" id="SM00382">
    <property type="entry name" value="AAA"/>
    <property type="match status" value="1"/>
</dbReference>
<protein>
    <recommendedName>
        <fullName evidence="10">ABC transporter domain-containing protein</fullName>
    </recommendedName>
</protein>
<feature type="transmembrane region" description="Helical" evidence="9">
    <location>
        <begin position="391"/>
        <end position="408"/>
    </location>
</feature>
<dbReference type="Proteomes" id="UP000824469">
    <property type="component" value="Unassembled WGS sequence"/>
</dbReference>
<dbReference type="Gene3D" id="3.40.50.300">
    <property type="entry name" value="P-loop containing nucleotide triphosphate hydrolases"/>
    <property type="match status" value="1"/>
</dbReference>
<evidence type="ECO:0000259" key="10">
    <source>
        <dbReference type="PROSITE" id="PS50893"/>
    </source>
</evidence>
<evidence type="ECO:0000256" key="7">
    <source>
        <dbReference type="ARBA" id="ARBA00022989"/>
    </source>
</evidence>
<proteinExistence type="inferred from homology"/>
<dbReference type="InterPro" id="IPR003439">
    <property type="entry name" value="ABC_transporter-like_ATP-bd"/>
</dbReference>
<keyword evidence="3" id="KW-0813">Transport</keyword>
<feature type="transmembrane region" description="Helical" evidence="9">
    <location>
        <begin position="528"/>
        <end position="547"/>
    </location>
</feature>
<dbReference type="GO" id="GO:0016887">
    <property type="term" value="F:ATP hydrolysis activity"/>
    <property type="evidence" value="ECO:0007669"/>
    <property type="project" value="InterPro"/>
</dbReference>
<feature type="transmembrane region" description="Helical" evidence="9">
    <location>
        <begin position="420"/>
        <end position="441"/>
    </location>
</feature>
<evidence type="ECO:0000313" key="11">
    <source>
        <dbReference type="EMBL" id="KAH9331658.1"/>
    </source>
</evidence>
<dbReference type="PROSITE" id="PS50893">
    <property type="entry name" value="ABC_TRANSPORTER_2"/>
    <property type="match status" value="1"/>
</dbReference>
<evidence type="ECO:0000256" key="8">
    <source>
        <dbReference type="ARBA" id="ARBA00023136"/>
    </source>
</evidence>
<comment type="subcellular location">
    <subcellularLocation>
        <location evidence="1">Membrane</location>
        <topology evidence="1">Multi-pass membrane protein</topology>
    </subcellularLocation>
</comment>
<dbReference type="InterPro" id="IPR050352">
    <property type="entry name" value="ABCG_transporters"/>
</dbReference>
<dbReference type="AlphaFoldDB" id="A0AA38GYD8"/>
<dbReference type="Pfam" id="PF01061">
    <property type="entry name" value="ABC2_membrane"/>
    <property type="match status" value="1"/>
</dbReference>
<feature type="domain" description="ABC transporter" evidence="10">
    <location>
        <begin position="27"/>
        <end position="286"/>
    </location>
</feature>
<evidence type="ECO:0000256" key="9">
    <source>
        <dbReference type="SAM" id="Phobius"/>
    </source>
</evidence>
<dbReference type="Pfam" id="PF19055">
    <property type="entry name" value="ABC2_membrane_7"/>
    <property type="match status" value="1"/>
</dbReference>
<evidence type="ECO:0000256" key="1">
    <source>
        <dbReference type="ARBA" id="ARBA00004141"/>
    </source>
</evidence>
<keyword evidence="8 9" id="KW-0472">Membrane</keyword>
<evidence type="ECO:0000256" key="3">
    <source>
        <dbReference type="ARBA" id="ARBA00022448"/>
    </source>
</evidence>
<organism evidence="11 12">
    <name type="scientific">Taxus chinensis</name>
    <name type="common">Chinese yew</name>
    <name type="synonym">Taxus wallichiana var. chinensis</name>
    <dbReference type="NCBI Taxonomy" id="29808"/>
    <lineage>
        <taxon>Eukaryota</taxon>
        <taxon>Viridiplantae</taxon>
        <taxon>Streptophyta</taxon>
        <taxon>Embryophyta</taxon>
        <taxon>Tracheophyta</taxon>
        <taxon>Spermatophyta</taxon>
        <taxon>Pinopsida</taxon>
        <taxon>Pinidae</taxon>
        <taxon>Conifers II</taxon>
        <taxon>Cupressales</taxon>
        <taxon>Taxaceae</taxon>
        <taxon>Taxus</taxon>
    </lineage>
</organism>
<keyword evidence="7 9" id="KW-1133">Transmembrane helix</keyword>
<reference evidence="11 12" key="1">
    <citation type="journal article" date="2021" name="Nat. Plants">
        <title>The Taxus genome provides insights into paclitaxel biosynthesis.</title>
        <authorList>
            <person name="Xiong X."/>
            <person name="Gou J."/>
            <person name="Liao Q."/>
            <person name="Li Y."/>
            <person name="Zhou Q."/>
            <person name="Bi G."/>
            <person name="Li C."/>
            <person name="Du R."/>
            <person name="Wang X."/>
            <person name="Sun T."/>
            <person name="Guo L."/>
            <person name="Liang H."/>
            <person name="Lu P."/>
            <person name="Wu Y."/>
            <person name="Zhang Z."/>
            <person name="Ro D.K."/>
            <person name="Shang Y."/>
            <person name="Huang S."/>
            <person name="Yan J."/>
        </authorList>
    </citation>
    <scope>NUCLEOTIDE SEQUENCE [LARGE SCALE GENOMIC DNA]</scope>
    <source>
        <strain evidence="11">Ta-2019</strain>
    </source>
</reference>
<dbReference type="InterPro" id="IPR043926">
    <property type="entry name" value="ABCG_dom"/>
</dbReference>
<dbReference type="Pfam" id="PF00005">
    <property type="entry name" value="ABC_tran"/>
    <property type="match status" value="1"/>
</dbReference>
<evidence type="ECO:0000256" key="5">
    <source>
        <dbReference type="ARBA" id="ARBA00022741"/>
    </source>
</evidence>
<feature type="transmembrane region" description="Helical" evidence="9">
    <location>
        <begin position="605"/>
        <end position="627"/>
    </location>
</feature>
<evidence type="ECO:0000313" key="12">
    <source>
        <dbReference type="Proteomes" id="UP000824469"/>
    </source>
</evidence>
<comment type="similarity">
    <text evidence="2">Belongs to the ABC transporter superfamily. ABCG family. Eye pigment precursor importer (TC 3.A.1.204) subfamily.</text>
</comment>
<dbReference type="GO" id="GO:0005886">
    <property type="term" value="C:plasma membrane"/>
    <property type="evidence" value="ECO:0007669"/>
    <property type="project" value="TreeGrafter"/>
</dbReference>
<dbReference type="PANTHER" id="PTHR48041">
    <property type="entry name" value="ABC TRANSPORTER G FAMILY MEMBER 28"/>
    <property type="match status" value="1"/>
</dbReference>
<keyword evidence="6" id="KW-0067">ATP-binding</keyword>
<keyword evidence="4 9" id="KW-0812">Transmembrane</keyword>
<evidence type="ECO:0000256" key="6">
    <source>
        <dbReference type="ARBA" id="ARBA00022840"/>
    </source>
</evidence>
<gene>
    <name evidence="11" type="ORF">KI387_003766</name>
</gene>
<dbReference type="InterPro" id="IPR027417">
    <property type="entry name" value="P-loop_NTPase"/>
</dbReference>
<feature type="transmembrane region" description="Helical" evidence="9">
    <location>
        <begin position="498"/>
        <end position="521"/>
    </location>
</feature>
<dbReference type="GO" id="GO:0140359">
    <property type="term" value="F:ABC-type transporter activity"/>
    <property type="evidence" value="ECO:0007669"/>
    <property type="project" value="InterPro"/>
</dbReference>
<dbReference type="GO" id="GO:0005524">
    <property type="term" value="F:ATP binding"/>
    <property type="evidence" value="ECO:0007669"/>
    <property type="project" value="UniProtKB-KW"/>
</dbReference>
<keyword evidence="12" id="KW-1185">Reference proteome</keyword>
<comment type="caution">
    <text evidence="11">The sequence shown here is derived from an EMBL/GenBank/DDBJ whole genome shotgun (WGS) entry which is preliminary data.</text>
</comment>
<dbReference type="PANTHER" id="PTHR48041:SF111">
    <property type="entry name" value="ABC TRANSPORTER G FAMILY MEMBER 14"/>
    <property type="match status" value="1"/>
</dbReference>
<dbReference type="SUPFAM" id="SSF52540">
    <property type="entry name" value="P-loop containing nucleoside triphosphate hydrolases"/>
    <property type="match status" value="1"/>
</dbReference>
<name>A0AA38GYD8_TAXCH</name>
<evidence type="ECO:0000256" key="2">
    <source>
        <dbReference type="ARBA" id="ARBA00005814"/>
    </source>
</evidence>
<sequence>MAGAVACMEEDSIPLHLQSFKLKPVTLKFQDIVYRVKMDLEAGRSVGWWSFAKKLEKERNTSENIILNGISGMVCPGEILAILGHSGSGKTSLLNVLGGRVDAKLSGTVRINGKPFVKPMKRMIGFVTQDDVLYPHLTVRETLLYAAILRLPKTLSRNDKEEQVESIIQELGLSKCRNTMIGGGISGGERKRVSIGHELLLNPSLLLLDEPTSGLDSTTAYRTMCVLQKLASTTRRTIVITIHQPSSRLYHMFHKLILLSHGNSIYFGQPSQALDYFSSIGFSPAFAVNPADFLLDLTNGIVSSVSECGSGNQVEVQEVESSVKQSLVEAYHIYLASDLKAQINIDQSVDSQSTPKYYCRKWTTSWFQQFWVLLERSMKLRRRCNSFDGQRIFQVLSASILAGLLWWHSSIHRIHDQVGLLFFFSVFWGYLPTMDAIFTSPEESVMLVKERSSGMYRLSSYLVARAAGDLPMELILPTLFVTLSYWMGGLKSEGTTFFLTLLVTLYNVVVSQSMGVALGAAIRDAKQAAAFASVTVMTFLLLGGYYIQTVPPFIAWLKYVSIHYHVYKLLLGVQYTEENIHDYCKNNITCRVSDLHPNSTKPANLLFDVVALGIMLVAYRLIAYVLLRRQKITQFY</sequence>
<dbReference type="EMBL" id="JAHRHJ020000001">
    <property type="protein sequence ID" value="KAH9331658.1"/>
    <property type="molecule type" value="Genomic_DNA"/>
</dbReference>
<dbReference type="InterPro" id="IPR003593">
    <property type="entry name" value="AAA+_ATPase"/>
</dbReference>
<keyword evidence="5" id="KW-0547">Nucleotide-binding</keyword>
<accession>A0AA38GYD8</accession>
<evidence type="ECO:0000256" key="4">
    <source>
        <dbReference type="ARBA" id="ARBA00022692"/>
    </source>
</evidence>
<dbReference type="InterPro" id="IPR013525">
    <property type="entry name" value="ABC2_TM"/>
</dbReference>
<dbReference type="FunFam" id="3.40.50.300:FF:000337">
    <property type="entry name" value="ABC transporter G family member 22"/>
    <property type="match status" value="1"/>
</dbReference>
<dbReference type="OMA" id="FIGGPHE"/>